<evidence type="ECO:0000313" key="3">
    <source>
        <dbReference type="Proteomes" id="UP000190140"/>
    </source>
</evidence>
<evidence type="ECO:0000259" key="1">
    <source>
        <dbReference type="Pfam" id="PF02582"/>
    </source>
</evidence>
<proteinExistence type="predicted"/>
<gene>
    <name evidence="2" type="ORF">CLOTH_07720</name>
</gene>
<dbReference type="OrthoDB" id="5338490at2"/>
<sequence length="270" mass="31926">MEQIVFKSIVVAKEININNVAKKFNIYKKYKWEEPLILRNKDLQRILGANIENKSIYIFSFGSIIFINMEESEIPVFIDYIRDSEIKINSSYLKHFSDEFYLRLLPDSELAILDDGIIVPEIKDYYLTIISTVLGKSVALERVEEDIYKIFDNFEPTLEILERGKLNIRDKVLAKHAADILRFKYQTISYIMIDEIPDIAWQNSEIEKFYIELSSFFDLNDRYESTNHKIEILLTVLNSYSNLVEARRSANLEWMIILLFVFDIILSFFH</sequence>
<dbReference type="InterPro" id="IPR051624">
    <property type="entry name" value="RMD1/Sad1-interacting"/>
</dbReference>
<protein>
    <recommendedName>
        <fullName evidence="1">DUF155 domain-containing protein</fullName>
    </recommendedName>
</protein>
<accession>A0A1V4I8N7</accession>
<reference evidence="2 3" key="1">
    <citation type="submission" date="2017-03" db="EMBL/GenBank/DDBJ databases">
        <title>Genome sequence of Clostridium thermoalcaliphilum DSM 7309.</title>
        <authorList>
            <person name="Poehlein A."/>
            <person name="Daniel R."/>
        </authorList>
    </citation>
    <scope>NUCLEOTIDE SEQUENCE [LARGE SCALE GENOMIC DNA]</scope>
    <source>
        <strain evidence="2 3">DSM 7309</strain>
    </source>
</reference>
<dbReference type="PANTHER" id="PTHR16255">
    <property type="entry name" value="REQUIRED FOR MEIOTIC NUCLEAR DIVISION PROTEIN 1 HOMOLOG"/>
    <property type="match status" value="1"/>
</dbReference>
<evidence type="ECO:0000313" key="2">
    <source>
        <dbReference type="EMBL" id="OPJ56368.1"/>
    </source>
</evidence>
<dbReference type="Pfam" id="PF02582">
    <property type="entry name" value="DUF155"/>
    <property type="match status" value="1"/>
</dbReference>
<comment type="caution">
    <text evidence="2">The sequence shown here is derived from an EMBL/GenBank/DDBJ whole genome shotgun (WGS) entry which is preliminary data.</text>
</comment>
<keyword evidence="3" id="KW-1185">Reference proteome</keyword>
<name>A0A1V4I8N7_9FIRM</name>
<dbReference type="EMBL" id="MZGW01000002">
    <property type="protein sequence ID" value="OPJ56368.1"/>
    <property type="molecule type" value="Genomic_DNA"/>
</dbReference>
<dbReference type="InterPro" id="IPR003734">
    <property type="entry name" value="DUF155"/>
</dbReference>
<dbReference type="AlphaFoldDB" id="A0A1V4I8N7"/>
<dbReference type="STRING" id="29349.CLOTH_07720"/>
<dbReference type="RefSeq" id="WP_079411404.1">
    <property type="nucleotide sequence ID" value="NZ_MZGW01000002.1"/>
</dbReference>
<organism evidence="2 3">
    <name type="scientific">Alkalithermobacter paradoxus</name>
    <dbReference type="NCBI Taxonomy" id="29349"/>
    <lineage>
        <taxon>Bacteria</taxon>
        <taxon>Bacillati</taxon>
        <taxon>Bacillota</taxon>
        <taxon>Clostridia</taxon>
        <taxon>Peptostreptococcales</taxon>
        <taxon>Tepidibacteraceae</taxon>
        <taxon>Alkalithermobacter</taxon>
    </lineage>
</organism>
<dbReference type="PANTHER" id="PTHR16255:SF1">
    <property type="entry name" value="REQUIRED FOR MEIOTIC NUCLEAR DIVISION PROTEIN 1 HOMOLOG"/>
    <property type="match status" value="1"/>
</dbReference>
<dbReference type="Proteomes" id="UP000190140">
    <property type="component" value="Unassembled WGS sequence"/>
</dbReference>
<feature type="domain" description="DUF155" evidence="1">
    <location>
        <begin position="56"/>
        <end position="225"/>
    </location>
</feature>